<protein>
    <submittedName>
        <fullName evidence="3">Uncharacterized protein</fullName>
    </submittedName>
</protein>
<sequence length="403" mass="44518">MALTVGQAIGIGFAAGFVAAIVVVAVLLCLPDKPSSYITKVSSDEPVRSHTGIPQEVVSETLAEQLARRRPDPVRDTVRRFPARMDTLQGLGDIREAVHFENCIRSLVDLFKLPQHCQPHVPESLFDEDELVRLAGKPINGGTWSESISNKATRASALKCFLAQFIFKRINPNGPPQESLLPPEIASCYQFVCTPHENPRSHKQRIQADKSAGEDLAGIWRESMFLLLQAPLSLWPLPAYCFKEGDPRKERTHAMVPVIMDALHLKSLKTLPQFDGGIERGLQGMLQQAANSALHLLAQPAEWEAVWVATKPGFIVFPEIRFVWDGFTKFSKPAVVDADIAWPMPSDDEKQPDDDQQPDNNQQPEVDASEQPKLNDEKLPSPEDGHPVALEAGQEPGPSTAKQ</sequence>
<evidence type="ECO:0000256" key="1">
    <source>
        <dbReference type="SAM" id="MobiDB-lite"/>
    </source>
</evidence>
<organism evidence="3 4">
    <name type="scientific">Fusarium piperis</name>
    <dbReference type="NCBI Taxonomy" id="1435070"/>
    <lineage>
        <taxon>Eukaryota</taxon>
        <taxon>Fungi</taxon>
        <taxon>Dikarya</taxon>
        <taxon>Ascomycota</taxon>
        <taxon>Pezizomycotina</taxon>
        <taxon>Sordariomycetes</taxon>
        <taxon>Hypocreomycetidae</taxon>
        <taxon>Hypocreales</taxon>
        <taxon>Nectriaceae</taxon>
        <taxon>Fusarium</taxon>
        <taxon>Fusarium solani species complex</taxon>
    </lineage>
</organism>
<proteinExistence type="predicted"/>
<feature type="region of interest" description="Disordered" evidence="1">
    <location>
        <begin position="342"/>
        <end position="403"/>
    </location>
</feature>
<dbReference type="OrthoDB" id="5080136at2759"/>
<evidence type="ECO:0000256" key="2">
    <source>
        <dbReference type="SAM" id="Phobius"/>
    </source>
</evidence>
<feature type="compositionally biased region" description="Basic and acidic residues" evidence="1">
    <location>
        <begin position="373"/>
        <end position="386"/>
    </location>
</feature>
<keyword evidence="2" id="KW-0812">Transmembrane</keyword>
<gene>
    <name evidence="3" type="ORF">N0V84_011027</name>
</gene>
<accession>A0A9W8W129</accession>
<name>A0A9W8W129_9HYPO</name>
<keyword evidence="2" id="KW-1133">Transmembrane helix</keyword>
<dbReference type="EMBL" id="JAPEUR010000384">
    <property type="protein sequence ID" value="KAJ4310310.1"/>
    <property type="molecule type" value="Genomic_DNA"/>
</dbReference>
<evidence type="ECO:0000313" key="4">
    <source>
        <dbReference type="Proteomes" id="UP001140502"/>
    </source>
</evidence>
<keyword evidence="4" id="KW-1185">Reference proteome</keyword>
<dbReference type="AlphaFoldDB" id="A0A9W8W129"/>
<dbReference type="Proteomes" id="UP001140502">
    <property type="component" value="Unassembled WGS sequence"/>
</dbReference>
<keyword evidence="2" id="KW-0472">Membrane</keyword>
<reference evidence="3" key="1">
    <citation type="submission" date="2022-10" db="EMBL/GenBank/DDBJ databases">
        <title>Tapping the CABI collections for fungal endophytes: first genome assemblies for Collariella, Neodidymelliopsis, Ascochyta clinopodiicola, Didymella pomorum, Didymosphaeria variabile, Neocosmospora piperis and Neocucurbitaria cava.</title>
        <authorList>
            <person name="Hill R."/>
        </authorList>
    </citation>
    <scope>NUCLEOTIDE SEQUENCE</scope>
    <source>
        <strain evidence="3">IMI 366586</strain>
    </source>
</reference>
<evidence type="ECO:0000313" key="3">
    <source>
        <dbReference type="EMBL" id="KAJ4310310.1"/>
    </source>
</evidence>
<feature type="transmembrane region" description="Helical" evidence="2">
    <location>
        <begin position="6"/>
        <end position="30"/>
    </location>
</feature>
<comment type="caution">
    <text evidence="3">The sequence shown here is derived from an EMBL/GenBank/DDBJ whole genome shotgun (WGS) entry which is preliminary data.</text>
</comment>